<dbReference type="Proteomes" id="UP001187471">
    <property type="component" value="Unassembled WGS sequence"/>
</dbReference>
<dbReference type="PANTHER" id="PTHR35750:SF1">
    <property type="entry name" value="PHOSPHOLIPID HYDROPEROXIDE GLUTATHIONE PEROXIDASE"/>
    <property type="match status" value="1"/>
</dbReference>
<accession>A0AA88QS38</accession>
<name>A0AA88QS38_9ASTE</name>
<feature type="region of interest" description="Disordered" evidence="1">
    <location>
        <begin position="15"/>
        <end position="39"/>
    </location>
</feature>
<evidence type="ECO:0000256" key="1">
    <source>
        <dbReference type="SAM" id="MobiDB-lite"/>
    </source>
</evidence>
<sequence length="238" mass="25956">MGFWRRFAGFLGFPKDEPHEARDGDNNEQEVEEGQETTGFDTAHLNRKGFSVTVQVPVDKASPGPVLLPCNPGEGGLQGLRWYARRLKIDEDGDVADEFFDEVLQETVTSSGTVDHHSPIPRFEVNNNTTPAKVRRQELSTDGKIQHLVEYQGRCKWVYLVFLYGVLRTGLAAVREEGEGVDGGVPQEGMGQELQPQVGVEVWLSQGCGGGLALPPAEYGGDASRAASQPRAPLSLHA</sequence>
<keyword evidence="3" id="KW-1185">Reference proteome</keyword>
<organism evidence="2 3">
    <name type="scientific">Escallonia rubra</name>
    <dbReference type="NCBI Taxonomy" id="112253"/>
    <lineage>
        <taxon>Eukaryota</taxon>
        <taxon>Viridiplantae</taxon>
        <taxon>Streptophyta</taxon>
        <taxon>Embryophyta</taxon>
        <taxon>Tracheophyta</taxon>
        <taxon>Spermatophyta</taxon>
        <taxon>Magnoliopsida</taxon>
        <taxon>eudicotyledons</taxon>
        <taxon>Gunneridae</taxon>
        <taxon>Pentapetalae</taxon>
        <taxon>asterids</taxon>
        <taxon>campanulids</taxon>
        <taxon>Escalloniales</taxon>
        <taxon>Escalloniaceae</taxon>
        <taxon>Escallonia</taxon>
    </lineage>
</organism>
<comment type="caution">
    <text evidence="2">The sequence shown here is derived from an EMBL/GenBank/DDBJ whole genome shotgun (WGS) entry which is preliminary data.</text>
</comment>
<feature type="compositionally biased region" description="Basic and acidic residues" evidence="1">
    <location>
        <begin position="15"/>
        <end position="25"/>
    </location>
</feature>
<feature type="compositionally biased region" description="Acidic residues" evidence="1">
    <location>
        <begin position="26"/>
        <end position="35"/>
    </location>
</feature>
<feature type="non-terminal residue" evidence="2">
    <location>
        <position position="238"/>
    </location>
</feature>
<evidence type="ECO:0000313" key="3">
    <source>
        <dbReference type="Proteomes" id="UP001187471"/>
    </source>
</evidence>
<dbReference type="EMBL" id="JAVXUO010002800">
    <property type="protein sequence ID" value="KAK2969516.1"/>
    <property type="molecule type" value="Genomic_DNA"/>
</dbReference>
<dbReference type="PANTHER" id="PTHR35750">
    <property type="entry name" value="PHOSPHOLIPID HYDROPEROXIDE GLUTATHIONE PEROXIDASE"/>
    <property type="match status" value="1"/>
</dbReference>
<protein>
    <submittedName>
        <fullName evidence="2">Uncharacterized protein</fullName>
    </submittedName>
</protein>
<dbReference type="AlphaFoldDB" id="A0AA88QS38"/>
<evidence type="ECO:0000313" key="2">
    <source>
        <dbReference type="EMBL" id="KAK2969516.1"/>
    </source>
</evidence>
<reference evidence="2" key="1">
    <citation type="submission" date="2022-12" db="EMBL/GenBank/DDBJ databases">
        <title>Draft genome assemblies for two species of Escallonia (Escalloniales).</title>
        <authorList>
            <person name="Chanderbali A."/>
            <person name="Dervinis C."/>
            <person name="Anghel I."/>
            <person name="Soltis D."/>
            <person name="Soltis P."/>
            <person name="Zapata F."/>
        </authorList>
    </citation>
    <scope>NUCLEOTIDE SEQUENCE</scope>
    <source>
        <strain evidence="2">UCBG92.1500</strain>
        <tissue evidence="2">Leaf</tissue>
    </source>
</reference>
<gene>
    <name evidence="2" type="ORF">RJ640_029809</name>
</gene>
<proteinExistence type="predicted"/>